<keyword evidence="2" id="KW-0732">Signal</keyword>
<feature type="domain" description="Oxidoreductase molybdopterin-binding" evidence="3">
    <location>
        <begin position="230"/>
        <end position="382"/>
    </location>
</feature>
<dbReference type="EMBL" id="CP013290">
    <property type="protein sequence ID" value="APH02103.1"/>
    <property type="molecule type" value="Genomic_DNA"/>
</dbReference>
<dbReference type="GO" id="GO:0020037">
    <property type="term" value="F:heme binding"/>
    <property type="evidence" value="ECO:0007669"/>
    <property type="project" value="TreeGrafter"/>
</dbReference>
<keyword evidence="1" id="KW-0812">Transmembrane</keyword>
<accession>A0A1L3MI42</accession>
<feature type="transmembrane region" description="Helical" evidence="1">
    <location>
        <begin position="159"/>
        <end position="180"/>
    </location>
</feature>
<reference evidence="4 5" key="1">
    <citation type="submission" date="2015-11" db="EMBL/GenBank/DDBJ databases">
        <authorList>
            <person name="Zhang Y."/>
            <person name="Guo Z."/>
        </authorList>
    </citation>
    <scope>NUCLEOTIDE SEQUENCE [LARGE SCALE GENOMIC DNA]</scope>
    <source>
        <strain evidence="4 5">YFY001</strain>
    </source>
</reference>
<proteinExistence type="predicted"/>
<feature type="transmembrane region" description="Helical" evidence="1">
    <location>
        <begin position="67"/>
        <end position="86"/>
    </location>
</feature>
<keyword evidence="1" id="KW-0472">Membrane</keyword>
<feature type="transmembrane region" description="Helical" evidence="1">
    <location>
        <begin position="93"/>
        <end position="112"/>
    </location>
</feature>
<feature type="chain" id="PRO_5039495215" evidence="2">
    <location>
        <begin position="40"/>
        <end position="507"/>
    </location>
</feature>
<dbReference type="InterPro" id="IPR000572">
    <property type="entry name" value="OxRdtase_Mopterin-bd_dom"/>
</dbReference>
<evidence type="ECO:0000256" key="2">
    <source>
        <dbReference type="SAM" id="SignalP"/>
    </source>
</evidence>
<evidence type="ECO:0000259" key="3">
    <source>
        <dbReference type="Pfam" id="PF00174"/>
    </source>
</evidence>
<sequence length="507" mass="53204">MSSRSALPAACGILAAALGTAAAHLVAALTSPASSPVLAVGSQVIDATPTPVKEWAVGTFGTADKPILIGSVAVVSLLLAALAGTVRPRSRLASTLLLLLLTGLAGAAAVLRPTADDLAWLPALVAAVVGILTLDLLVARVLPSGSAHADPTHPTRRRVVALGGTGAAALAIGGSGQALVARSAPPTLTLPRPTRPLPALPKGVDVGKSGISPFVTANADFYRIDTALLAPRVDPGEWSLTIDGDVPREVTMGIDELLATPMVERDITLNCVSNEVGGPYIGHARWLGVPTRELLARAGLDTDPRDPDLQVLSTSTDGMTISTPLSALLDDRDALVAVGMNGAPLPREHGFPARLVTPGLYGFVGATKWLTRMTVTRYDAASAYWTDRDWATDGRVRTQARIDTPRALRRIPPGRTVIGGVAWAQRRGIERVDVRVDDGEWRRATLGTEAGVDCWRQWFLPWDATPGRHDLRVRATDGTGEVQTRQEATPFPSGATGWHSIAVTVTD</sequence>
<evidence type="ECO:0000313" key="4">
    <source>
        <dbReference type="EMBL" id="APH02103.1"/>
    </source>
</evidence>
<keyword evidence="5" id="KW-1185">Reference proteome</keyword>
<dbReference type="GO" id="GO:0008482">
    <property type="term" value="F:sulfite oxidase activity"/>
    <property type="evidence" value="ECO:0007669"/>
    <property type="project" value="TreeGrafter"/>
</dbReference>
<dbReference type="PANTHER" id="PTHR19372:SF7">
    <property type="entry name" value="SULFITE OXIDASE, MITOCHONDRIAL"/>
    <property type="match status" value="1"/>
</dbReference>
<dbReference type="Proteomes" id="UP000182938">
    <property type="component" value="Chromosome"/>
</dbReference>
<dbReference type="Gene3D" id="2.60.40.650">
    <property type="match status" value="1"/>
</dbReference>
<dbReference type="Gene3D" id="3.90.420.10">
    <property type="entry name" value="Oxidoreductase, molybdopterin-binding domain"/>
    <property type="match status" value="1"/>
</dbReference>
<dbReference type="AlphaFoldDB" id="A0A1L3MI42"/>
<dbReference type="KEGG" id="jte:ASJ30_11675"/>
<name>A0A1L3MI42_9MICO</name>
<dbReference type="SUPFAM" id="SSF56524">
    <property type="entry name" value="Oxidoreductase molybdopterin-binding domain"/>
    <property type="match status" value="1"/>
</dbReference>
<dbReference type="GO" id="GO:0006790">
    <property type="term" value="P:sulfur compound metabolic process"/>
    <property type="evidence" value="ECO:0007669"/>
    <property type="project" value="TreeGrafter"/>
</dbReference>
<dbReference type="Pfam" id="PF00174">
    <property type="entry name" value="Oxidored_molyb"/>
    <property type="match status" value="1"/>
</dbReference>
<gene>
    <name evidence="4" type="ORF">ASJ30_11675</name>
</gene>
<protein>
    <submittedName>
        <fullName evidence="4">Oxidoreductase</fullName>
    </submittedName>
</protein>
<dbReference type="RefSeq" id="WP_072625259.1">
    <property type="nucleotide sequence ID" value="NZ_CP013290.1"/>
</dbReference>
<feature type="signal peptide" evidence="2">
    <location>
        <begin position="1"/>
        <end position="39"/>
    </location>
</feature>
<dbReference type="InterPro" id="IPR014756">
    <property type="entry name" value="Ig_E-set"/>
</dbReference>
<dbReference type="InterPro" id="IPR036374">
    <property type="entry name" value="OxRdtase_Mopterin-bd_sf"/>
</dbReference>
<dbReference type="GO" id="GO:0043546">
    <property type="term" value="F:molybdopterin cofactor binding"/>
    <property type="evidence" value="ECO:0007669"/>
    <property type="project" value="TreeGrafter"/>
</dbReference>
<organism evidence="4 5">
    <name type="scientific">Janibacter indicus</name>
    <dbReference type="NCBI Taxonomy" id="857417"/>
    <lineage>
        <taxon>Bacteria</taxon>
        <taxon>Bacillati</taxon>
        <taxon>Actinomycetota</taxon>
        <taxon>Actinomycetes</taxon>
        <taxon>Micrococcales</taxon>
        <taxon>Intrasporangiaceae</taxon>
        <taxon>Janibacter</taxon>
    </lineage>
</organism>
<evidence type="ECO:0000313" key="5">
    <source>
        <dbReference type="Proteomes" id="UP000182938"/>
    </source>
</evidence>
<dbReference type="SUPFAM" id="SSF81296">
    <property type="entry name" value="E set domains"/>
    <property type="match status" value="1"/>
</dbReference>
<dbReference type="PANTHER" id="PTHR19372">
    <property type="entry name" value="SULFITE REDUCTASE"/>
    <property type="match status" value="1"/>
</dbReference>
<keyword evidence="1" id="KW-1133">Transmembrane helix</keyword>
<evidence type="ECO:0000256" key="1">
    <source>
        <dbReference type="SAM" id="Phobius"/>
    </source>
</evidence>
<feature type="transmembrane region" description="Helical" evidence="1">
    <location>
        <begin position="118"/>
        <end position="138"/>
    </location>
</feature>